<organism evidence="5 6">
    <name type="scientific">Microlunatus capsulatus</name>
    <dbReference type="NCBI Taxonomy" id="99117"/>
    <lineage>
        <taxon>Bacteria</taxon>
        <taxon>Bacillati</taxon>
        <taxon>Actinomycetota</taxon>
        <taxon>Actinomycetes</taxon>
        <taxon>Propionibacteriales</taxon>
        <taxon>Propionibacteriaceae</taxon>
        <taxon>Microlunatus</taxon>
    </lineage>
</organism>
<dbReference type="Gene3D" id="1.10.260.40">
    <property type="entry name" value="lambda repressor-like DNA-binding domains"/>
    <property type="match status" value="1"/>
</dbReference>
<gene>
    <name evidence="5" type="ORF">JOF54_000284</name>
</gene>
<evidence type="ECO:0000256" key="2">
    <source>
        <dbReference type="ARBA" id="ARBA00023125"/>
    </source>
</evidence>
<dbReference type="Pfam" id="PF13377">
    <property type="entry name" value="Peripla_BP_3"/>
    <property type="match status" value="1"/>
</dbReference>
<comment type="caution">
    <text evidence="5">The sequence shown here is derived from an EMBL/GenBank/DDBJ whole genome shotgun (WGS) entry which is preliminary data.</text>
</comment>
<feature type="domain" description="HTH lacI-type" evidence="4">
    <location>
        <begin position="16"/>
        <end position="70"/>
    </location>
</feature>
<dbReference type="RefSeq" id="WP_210052322.1">
    <property type="nucleotide sequence ID" value="NZ_BAAAMH010000036.1"/>
</dbReference>
<dbReference type="PANTHER" id="PTHR30146">
    <property type="entry name" value="LACI-RELATED TRANSCRIPTIONAL REPRESSOR"/>
    <property type="match status" value="1"/>
</dbReference>
<dbReference type="InterPro" id="IPR046335">
    <property type="entry name" value="LacI/GalR-like_sensor"/>
</dbReference>
<protein>
    <submittedName>
        <fullName evidence="5">LacI family transcriptional regulator</fullName>
    </submittedName>
</protein>
<dbReference type="CDD" id="cd06267">
    <property type="entry name" value="PBP1_LacI_sugar_binding-like"/>
    <property type="match status" value="1"/>
</dbReference>
<evidence type="ECO:0000256" key="3">
    <source>
        <dbReference type="ARBA" id="ARBA00023163"/>
    </source>
</evidence>
<dbReference type="EMBL" id="JAGIOB010000001">
    <property type="protein sequence ID" value="MBP2415362.1"/>
    <property type="molecule type" value="Genomic_DNA"/>
</dbReference>
<sequence>MAAARTTGPRPAGRRPTIVDVARRAAVSPAAVSKVLRNAYGVSPSMRERVETAVSELGYRPMVSAQSMRTGTRTLGVSSLDPRNPFIPMLLDGVAREARRSAFSALITLTDADGATQLEAARSMVDRQVDGLILITPTMSEDDLVQLAAEVPLVLLGRHGAHPAFDSVASDDALGAALTVDHLVSRGHRRIAFHTQPTRSGGLPEEFREAGYREAVRRHGLQADVVVGEWSAEGGRRLVDELLGRPTPPTAVHAGADMVALAVLDRLLERGGRAPDDLAVAGCDGVPAAALRAVSLTTVDQQAAEMGGLAARLLVERLAGRAEPRHVLVPPQLVVRATT</sequence>
<dbReference type="PROSITE" id="PS50932">
    <property type="entry name" value="HTH_LACI_2"/>
    <property type="match status" value="1"/>
</dbReference>
<accession>A0ABS4Z3T0</accession>
<reference evidence="5 6" key="1">
    <citation type="submission" date="2021-03" db="EMBL/GenBank/DDBJ databases">
        <title>Sequencing the genomes of 1000 actinobacteria strains.</title>
        <authorList>
            <person name="Klenk H.-P."/>
        </authorList>
    </citation>
    <scope>NUCLEOTIDE SEQUENCE [LARGE SCALE GENOMIC DNA]</scope>
    <source>
        <strain evidence="5 6">DSM 12936</strain>
    </source>
</reference>
<dbReference type="InterPro" id="IPR028082">
    <property type="entry name" value="Peripla_BP_I"/>
</dbReference>
<dbReference type="PANTHER" id="PTHR30146:SF109">
    <property type="entry name" value="HTH-TYPE TRANSCRIPTIONAL REGULATOR GALS"/>
    <property type="match status" value="1"/>
</dbReference>
<dbReference type="Pfam" id="PF00356">
    <property type="entry name" value="LacI"/>
    <property type="match status" value="1"/>
</dbReference>
<evidence type="ECO:0000259" key="4">
    <source>
        <dbReference type="PROSITE" id="PS50932"/>
    </source>
</evidence>
<dbReference type="SMART" id="SM00354">
    <property type="entry name" value="HTH_LACI"/>
    <property type="match status" value="1"/>
</dbReference>
<evidence type="ECO:0000256" key="1">
    <source>
        <dbReference type="ARBA" id="ARBA00023015"/>
    </source>
</evidence>
<dbReference type="SUPFAM" id="SSF47413">
    <property type="entry name" value="lambda repressor-like DNA-binding domains"/>
    <property type="match status" value="1"/>
</dbReference>
<dbReference type="PROSITE" id="PS00356">
    <property type="entry name" value="HTH_LACI_1"/>
    <property type="match status" value="1"/>
</dbReference>
<proteinExistence type="predicted"/>
<dbReference type="CDD" id="cd01392">
    <property type="entry name" value="HTH_LacI"/>
    <property type="match status" value="1"/>
</dbReference>
<keyword evidence="3" id="KW-0804">Transcription</keyword>
<keyword evidence="6" id="KW-1185">Reference proteome</keyword>
<dbReference type="Gene3D" id="3.40.50.2300">
    <property type="match status" value="2"/>
</dbReference>
<dbReference type="SUPFAM" id="SSF53822">
    <property type="entry name" value="Periplasmic binding protein-like I"/>
    <property type="match status" value="1"/>
</dbReference>
<keyword evidence="1" id="KW-0805">Transcription regulation</keyword>
<dbReference type="InterPro" id="IPR000843">
    <property type="entry name" value="HTH_LacI"/>
</dbReference>
<dbReference type="InterPro" id="IPR010982">
    <property type="entry name" value="Lambda_DNA-bd_dom_sf"/>
</dbReference>
<evidence type="ECO:0000313" key="5">
    <source>
        <dbReference type="EMBL" id="MBP2415362.1"/>
    </source>
</evidence>
<keyword evidence="2" id="KW-0238">DNA-binding</keyword>
<evidence type="ECO:0000313" key="6">
    <source>
        <dbReference type="Proteomes" id="UP000758168"/>
    </source>
</evidence>
<dbReference type="Proteomes" id="UP000758168">
    <property type="component" value="Unassembled WGS sequence"/>
</dbReference>
<name>A0ABS4Z3T0_9ACTN</name>